<keyword evidence="2" id="KW-1185">Reference proteome</keyword>
<proteinExistence type="predicted"/>
<evidence type="ECO:0000313" key="2">
    <source>
        <dbReference type="Proteomes" id="UP000008721"/>
    </source>
</evidence>
<dbReference type="STRING" id="709032.Sulku_0356"/>
<name>E4TZ24_SULKY</name>
<gene>
    <name evidence="1" type="ordered locus">Sulku_0356</name>
</gene>
<dbReference type="AlphaFoldDB" id="E4TZ24"/>
<accession>E4TZ24</accession>
<dbReference type="RefSeq" id="WP_013459220.1">
    <property type="nucleotide sequence ID" value="NC_014762.1"/>
</dbReference>
<sequence>MNKIVLILLIPLLLYGTTYDATLLQIGAKIFPKVALMEKGTKERIQSTVNFVIVASPSNKAAAQRLSEIIEHQYNGILADHPLALFVVSPKEALEIKNAHSFVLLMDPDDSILPMVLEHAAKTKTLTFSFDPLLLQKGAAVSLYIGRSVKPYINLATLKQVPFTFEYGFLKLSQPY</sequence>
<evidence type="ECO:0008006" key="3">
    <source>
        <dbReference type="Google" id="ProtNLM"/>
    </source>
</evidence>
<dbReference type="EMBL" id="CP002355">
    <property type="protein sequence ID" value="ADR33023.1"/>
    <property type="molecule type" value="Genomic_DNA"/>
</dbReference>
<evidence type="ECO:0000313" key="1">
    <source>
        <dbReference type="EMBL" id="ADR33023.1"/>
    </source>
</evidence>
<dbReference type="HOGENOM" id="CLU_1524366_0_0_7"/>
<organism evidence="1 2">
    <name type="scientific">Sulfuricurvum kujiense (strain ATCC BAA-921 / DSM 16994 / JCM 11577 / YK-1)</name>
    <dbReference type="NCBI Taxonomy" id="709032"/>
    <lineage>
        <taxon>Bacteria</taxon>
        <taxon>Pseudomonadati</taxon>
        <taxon>Campylobacterota</taxon>
        <taxon>Epsilonproteobacteria</taxon>
        <taxon>Campylobacterales</taxon>
        <taxon>Sulfurimonadaceae</taxon>
        <taxon>Sulfuricurvum</taxon>
    </lineage>
</organism>
<dbReference type="Proteomes" id="UP000008721">
    <property type="component" value="Chromosome"/>
</dbReference>
<protein>
    <recommendedName>
        <fullName evidence="3">DUF4154 domain-containing protein</fullName>
    </recommendedName>
</protein>
<reference evidence="1 2" key="1">
    <citation type="journal article" date="2012" name="Stand. Genomic Sci.">
        <title>Complete genome sequence of the sulfur compounds oxidizing chemolithoautotroph Sulfuricurvum kujiense type strain (YK-1(T)).</title>
        <authorList>
            <person name="Han C."/>
            <person name="Kotsyurbenko O."/>
            <person name="Chertkov O."/>
            <person name="Held B."/>
            <person name="Lapidus A."/>
            <person name="Nolan M."/>
            <person name="Lucas S."/>
            <person name="Hammon N."/>
            <person name="Deshpande S."/>
            <person name="Cheng J.F."/>
            <person name="Tapia R."/>
            <person name="Goodwin L.A."/>
            <person name="Pitluck S."/>
            <person name="Liolios K."/>
            <person name="Pagani I."/>
            <person name="Ivanova N."/>
            <person name="Mavromatis K."/>
            <person name="Mikhailova N."/>
            <person name="Pati A."/>
            <person name="Chen A."/>
            <person name="Palaniappan K."/>
            <person name="Land M."/>
            <person name="Hauser L."/>
            <person name="Chang Y.J."/>
            <person name="Jeffries C.D."/>
            <person name="Brambilla E.M."/>
            <person name="Rohde M."/>
            <person name="Spring S."/>
            <person name="Sikorski J."/>
            <person name="Goker M."/>
            <person name="Woyke T."/>
            <person name="Bristow J."/>
            <person name="Eisen J.A."/>
            <person name="Markowitz V."/>
            <person name="Hugenholtz P."/>
            <person name="Kyrpides N.C."/>
            <person name="Klenk H.P."/>
            <person name="Detter J.C."/>
        </authorList>
    </citation>
    <scope>NUCLEOTIDE SEQUENCE [LARGE SCALE GENOMIC DNA]</scope>
    <source>
        <strain evidence="2">ATCC BAA-921 / DSM 16994 / JCM 11577 / YK-1</strain>
    </source>
</reference>
<dbReference type="KEGG" id="sku:Sulku_0356"/>